<feature type="signal peptide" evidence="8">
    <location>
        <begin position="1"/>
        <end position="19"/>
    </location>
</feature>
<evidence type="ECO:0000256" key="1">
    <source>
        <dbReference type="ARBA" id="ARBA00001935"/>
    </source>
</evidence>
<keyword evidence="3" id="KW-0813">Transport</keyword>
<dbReference type="InterPro" id="IPR052721">
    <property type="entry name" value="ET_Amicyanin"/>
</dbReference>
<evidence type="ECO:0000256" key="5">
    <source>
        <dbReference type="ARBA" id="ARBA00022764"/>
    </source>
</evidence>
<dbReference type="CDD" id="cd13921">
    <property type="entry name" value="Amicyanin"/>
    <property type="match status" value="1"/>
</dbReference>
<comment type="subcellular location">
    <subcellularLocation>
        <location evidence="2">Periplasm</location>
    </subcellularLocation>
</comment>
<keyword evidence="7" id="KW-0186">Copper</keyword>
<dbReference type="InterPro" id="IPR002386">
    <property type="entry name" value="Amicyanin/Pseudoazurin"/>
</dbReference>
<dbReference type="PRINTS" id="PR00155">
    <property type="entry name" value="AMICYANIN"/>
</dbReference>
<feature type="domain" description="Blue (type 1) copper" evidence="9">
    <location>
        <begin position="57"/>
        <end position="139"/>
    </location>
</feature>
<evidence type="ECO:0000256" key="3">
    <source>
        <dbReference type="ARBA" id="ARBA00022448"/>
    </source>
</evidence>
<dbReference type="InterPro" id="IPR035668">
    <property type="entry name" value="Amicyanin"/>
</dbReference>
<evidence type="ECO:0000259" key="9">
    <source>
        <dbReference type="Pfam" id="PF00127"/>
    </source>
</evidence>
<protein>
    <submittedName>
        <fullName evidence="10">Cupredoxin family copper-binding protein</fullName>
    </submittedName>
</protein>
<gene>
    <name evidence="10" type="ORF">ACH49W_21105</name>
</gene>
<evidence type="ECO:0000256" key="6">
    <source>
        <dbReference type="ARBA" id="ARBA00022982"/>
    </source>
</evidence>
<dbReference type="Proteomes" id="UP001611415">
    <property type="component" value="Unassembled WGS sequence"/>
</dbReference>
<organism evidence="10 11">
    <name type="scientific">Nocardia xishanensis</name>
    <dbReference type="NCBI Taxonomy" id="238964"/>
    <lineage>
        <taxon>Bacteria</taxon>
        <taxon>Bacillati</taxon>
        <taxon>Actinomycetota</taxon>
        <taxon>Actinomycetes</taxon>
        <taxon>Mycobacteriales</taxon>
        <taxon>Nocardiaceae</taxon>
        <taxon>Nocardia</taxon>
    </lineage>
</organism>
<reference evidence="10 11" key="1">
    <citation type="submission" date="2024-10" db="EMBL/GenBank/DDBJ databases">
        <title>The Natural Products Discovery Center: Release of the First 8490 Sequenced Strains for Exploring Actinobacteria Biosynthetic Diversity.</title>
        <authorList>
            <person name="Kalkreuter E."/>
            <person name="Kautsar S.A."/>
            <person name="Yang D."/>
            <person name="Bader C.D."/>
            <person name="Teijaro C.N."/>
            <person name="Fluegel L."/>
            <person name="Davis C.M."/>
            <person name="Simpson J.R."/>
            <person name="Lauterbach L."/>
            <person name="Steele A.D."/>
            <person name="Gui C."/>
            <person name="Meng S."/>
            <person name="Li G."/>
            <person name="Viehrig K."/>
            <person name="Ye F."/>
            <person name="Su P."/>
            <person name="Kiefer A.F."/>
            <person name="Nichols A."/>
            <person name="Cepeda A.J."/>
            <person name="Yan W."/>
            <person name="Fan B."/>
            <person name="Jiang Y."/>
            <person name="Adhikari A."/>
            <person name="Zheng C.-J."/>
            <person name="Schuster L."/>
            <person name="Cowan T.M."/>
            <person name="Smanski M.J."/>
            <person name="Chevrette M.G."/>
            <person name="De Carvalho L.P.S."/>
            <person name="Shen B."/>
        </authorList>
    </citation>
    <scope>NUCLEOTIDE SEQUENCE [LARGE SCALE GENOMIC DNA]</scope>
    <source>
        <strain evidence="10 11">NPDC019275</strain>
    </source>
</reference>
<dbReference type="RefSeq" id="WP_357407565.1">
    <property type="nucleotide sequence ID" value="NZ_JBEYCD010000010.1"/>
</dbReference>
<keyword evidence="6" id="KW-0249">Electron transport</keyword>
<dbReference type="PANTHER" id="PTHR36507:SF1">
    <property type="entry name" value="BLL1555 PROTEIN"/>
    <property type="match status" value="1"/>
</dbReference>
<evidence type="ECO:0000313" key="11">
    <source>
        <dbReference type="Proteomes" id="UP001611415"/>
    </source>
</evidence>
<keyword evidence="8" id="KW-0732">Signal</keyword>
<dbReference type="PANTHER" id="PTHR36507">
    <property type="entry name" value="BLL1555 PROTEIN"/>
    <property type="match status" value="1"/>
</dbReference>
<name>A0ABW7X436_9NOCA</name>
<accession>A0ABW7X436</accession>
<dbReference type="InterPro" id="IPR008972">
    <property type="entry name" value="Cupredoxin"/>
</dbReference>
<dbReference type="Gene3D" id="2.60.40.420">
    <property type="entry name" value="Cupredoxins - blue copper proteins"/>
    <property type="match status" value="1"/>
</dbReference>
<sequence length="139" mass="14623">MPMVSRVKPAPFVTAFAVAATLLLVGCGSDDSATAPTTTGRATSATATPTGERKAAAVTVDVDDMKFSPENVTVGVGDTVTWKFSDKAPHSVQGIGDKAMGINSPIFDKGEWSYTFTQAGTYRYLCSLHPEMRGTVTVQ</sequence>
<dbReference type="SUPFAM" id="SSF49503">
    <property type="entry name" value="Cupredoxins"/>
    <property type="match status" value="1"/>
</dbReference>
<keyword evidence="11" id="KW-1185">Reference proteome</keyword>
<evidence type="ECO:0000256" key="4">
    <source>
        <dbReference type="ARBA" id="ARBA00022723"/>
    </source>
</evidence>
<keyword evidence="4" id="KW-0479">Metal-binding</keyword>
<evidence type="ECO:0000256" key="7">
    <source>
        <dbReference type="ARBA" id="ARBA00023008"/>
    </source>
</evidence>
<comment type="cofactor">
    <cofactor evidence="1">
        <name>Cu cation</name>
        <dbReference type="ChEBI" id="CHEBI:23378"/>
    </cofactor>
</comment>
<dbReference type="EMBL" id="JBIRYO010000013">
    <property type="protein sequence ID" value="MFI2475880.1"/>
    <property type="molecule type" value="Genomic_DNA"/>
</dbReference>
<proteinExistence type="predicted"/>
<evidence type="ECO:0000256" key="2">
    <source>
        <dbReference type="ARBA" id="ARBA00004418"/>
    </source>
</evidence>
<feature type="chain" id="PRO_5047464064" evidence="8">
    <location>
        <begin position="20"/>
        <end position="139"/>
    </location>
</feature>
<comment type="caution">
    <text evidence="10">The sequence shown here is derived from an EMBL/GenBank/DDBJ whole genome shotgun (WGS) entry which is preliminary data.</text>
</comment>
<evidence type="ECO:0000313" key="10">
    <source>
        <dbReference type="EMBL" id="MFI2475880.1"/>
    </source>
</evidence>
<dbReference type="PROSITE" id="PS51257">
    <property type="entry name" value="PROKAR_LIPOPROTEIN"/>
    <property type="match status" value="1"/>
</dbReference>
<dbReference type="Pfam" id="PF00127">
    <property type="entry name" value="Copper-bind"/>
    <property type="match status" value="1"/>
</dbReference>
<dbReference type="InterPro" id="IPR000923">
    <property type="entry name" value="BlueCu_1"/>
</dbReference>
<keyword evidence="5" id="KW-0574">Periplasm</keyword>
<evidence type="ECO:0000256" key="8">
    <source>
        <dbReference type="SAM" id="SignalP"/>
    </source>
</evidence>